<reference evidence="2 3" key="1">
    <citation type="submission" date="2018-07" db="EMBL/GenBank/DDBJ databases">
        <title>Halomonas montanilacus sp. nov., isolated from Lake Pengyan on Tibetan Plateau.</title>
        <authorList>
            <person name="Lu H."/>
            <person name="Xing P."/>
            <person name="Wu Q."/>
        </authorList>
    </citation>
    <scope>NUCLEOTIDE SEQUENCE [LARGE SCALE GENOMIC DNA]</scope>
    <source>
        <strain evidence="2 3">PYC7W</strain>
    </source>
</reference>
<comment type="caution">
    <text evidence="2">The sequence shown here is derived from an EMBL/GenBank/DDBJ whole genome shotgun (WGS) entry which is preliminary data.</text>
</comment>
<dbReference type="AlphaFoldDB" id="A0A368TTK3"/>
<organism evidence="2 3">
    <name type="scientific">Billgrantia montanilacus</name>
    <dbReference type="NCBI Taxonomy" id="2282305"/>
    <lineage>
        <taxon>Bacteria</taxon>
        <taxon>Pseudomonadati</taxon>
        <taxon>Pseudomonadota</taxon>
        <taxon>Gammaproteobacteria</taxon>
        <taxon>Oceanospirillales</taxon>
        <taxon>Halomonadaceae</taxon>
        <taxon>Billgrantia</taxon>
    </lineage>
</organism>
<dbReference type="OrthoDB" id="6153614at2"/>
<dbReference type="Proteomes" id="UP000252405">
    <property type="component" value="Unassembled WGS sequence"/>
</dbReference>
<keyword evidence="1" id="KW-0812">Transmembrane</keyword>
<dbReference type="RefSeq" id="WP_114479806.1">
    <property type="nucleotide sequence ID" value="NZ_QPII01000012.1"/>
</dbReference>
<feature type="transmembrane region" description="Helical" evidence="1">
    <location>
        <begin position="310"/>
        <end position="331"/>
    </location>
</feature>
<protein>
    <submittedName>
        <fullName evidence="2">Uncharacterized protein</fullName>
    </submittedName>
</protein>
<name>A0A368TTK3_9GAMM</name>
<sequence>MIAAIMTSPARARNLGRPVIGLILTLVLLPGVVYVLAESLRKPSTFHIAADTEVLEMVTTGVSATRWYIQQADAMLGAADPLSQQPLDSFPFSGLVEIGPRSNVRMVRYGNGPLQITLQEHESSALESSGSLFNAHDGTLQGEATQEEAKELTRAIPVVTLENLSSQPTTWHWEDTASLNVHIEELPVSGSLLAVGAIGSETYAASVGEPPPVLRAGRVIVMEKRLLSDLRYPVMELDLQLGDEVYVMDANGNPADTACVFSVVGQQGPGIEVACHATGKTLQVSRFGGHVVRMEPGPWDMILAEPTLQAMIPLLFSLIYLLLQWLMRLIFPRRIKSPDTMKE</sequence>
<gene>
    <name evidence="2" type="ORF">DU505_15000</name>
</gene>
<evidence type="ECO:0000313" key="2">
    <source>
        <dbReference type="EMBL" id="RCV87960.1"/>
    </source>
</evidence>
<keyword evidence="3" id="KW-1185">Reference proteome</keyword>
<evidence type="ECO:0000256" key="1">
    <source>
        <dbReference type="SAM" id="Phobius"/>
    </source>
</evidence>
<proteinExistence type="predicted"/>
<keyword evidence="1" id="KW-0472">Membrane</keyword>
<evidence type="ECO:0000313" key="3">
    <source>
        <dbReference type="Proteomes" id="UP000252405"/>
    </source>
</evidence>
<accession>A0A368TTK3</accession>
<keyword evidence="1" id="KW-1133">Transmembrane helix</keyword>
<dbReference type="EMBL" id="QPII01000012">
    <property type="protein sequence ID" value="RCV87960.1"/>
    <property type="molecule type" value="Genomic_DNA"/>
</dbReference>